<sequence length="248" mass="28691">MFQIFLILTTYIFARNIVDSFLGKKLNIFFSGMENYFLAENLTDFSNKPFIIQNRLVEDENLVVTNKCELLKNGLEYEIKIGDSKLCSDKENVRKCDAKEVQPWKIQKMTFGFSVARNDNCITRDETGKIKLSKCDTSKNQILFILKLEDSEKCLEMTGNLNEKPKNVQELAYRRKLAPLIEKGVLKPTETSNTSKNPADLRKLLDKKFPDKTKNQKSKKVYASLWNNTWGFKIPSLSIGDWTKLFCE</sequence>
<name>A0A4Q9L3Q3_9MICR</name>
<protein>
    <recommendedName>
        <fullName evidence="3">Ricin B lectin domain-containing protein</fullName>
    </recommendedName>
</protein>
<evidence type="ECO:0000313" key="2">
    <source>
        <dbReference type="Proteomes" id="UP000292362"/>
    </source>
</evidence>
<accession>A0A4Q9L3Q3</accession>
<organism evidence="1 2">
    <name type="scientific">Hamiltosporidium tvaerminnensis</name>
    <dbReference type="NCBI Taxonomy" id="1176355"/>
    <lineage>
        <taxon>Eukaryota</taxon>
        <taxon>Fungi</taxon>
        <taxon>Fungi incertae sedis</taxon>
        <taxon>Microsporidia</taxon>
        <taxon>Dubosqiidae</taxon>
        <taxon>Hamiltosporidium</taxon>
    </lineage>
</organism>
<dbReference type="VEuPathDB" id="MicrosporidiaDB:CWI37_0711p0030"/>
<evidence type="ECO:0008006" key="3">
    <source>
        <dbReference type="Google" id="ProtNLM"/>
    </source>
</evidence>
<dbReference type="Proteomes" id="UP000292362">
    <property type="component" value="Unassembled WGS sequence"/>
</dbReference>
<comment type="caution">
    <text evidence="1">The sequence shown here is derived from an EMBL/GenBank/DDBJ whole genome shotgun (WGS) entry which is preliminary data.</text>
</comment>
<reference evidence="1 2" key="1">
    <citation type="submission" date="2017-12" db="EMBL/GenBank/DDBJ databases">
        <authorList>
            <person name="Pombert J.-F."/>
            <person name="Haag K.L."/>
            <person name="Ebert D."/>
        </authorList>
    </citation>
    <scope>NUCLEOTIDE SEQUENCE [LARGE SCALE GENOMIC DNA]</scope>
    <source>
        <strain evidence="1">FI-OER-3-3</strain>
    </source>
</reference>
<dbReference type="AlphaFoldDB" id="A0A4Q9L3Q3"/>
<evidence type="ECO:0000313" key="1">
    <source>
        <dbReference type="EMBL" id="TBU01431.1"/>
    </source>
</evidence>
<gene>
    <name evidence="1" type="ORF">CWI37_0711p0030</name>
</gene>
<proteinExistence type="predicted"/>
<dbReference type="EMBL" id="PITJ01000711">
    <property type="protein sequence ID" value="TBU01431.1"/>
    <property type="molecule type" value="Genomic_DNA"/>
</dbReference>